<keyword evidence="4 10" id="KW-0072">Autophagy</keyword>
<dbReference type="GO" id="GO:0000421">
    <property type="term" value="C:autophagosome membrane"/>
    <property type="evidence" value="ECO:0007669"/>
    <property type="project" value="UniProtKB-SubCell"/>
</dbReference>
<dbReference type="GO" id="GO:0031410">
    <property type="term" value="C:cytoplasmic vesicle"/>
    <property type="evidence" value="ECO:0007669"/>
    <property type="project" value="UniProtKB-KW"/>
</dbReference>
<comment type="subcellular location">
    <subcellularLocation>
        <location evidence="1">Cytoplasmic vesicle</location>
        <location evidence="1">Autophagosome membrane</location>
        <topology evidence="1">Lipid-anchor</topology>
    </subcellularLocation>
    <subcellularLocation>
        <location evidence="8">Vacuole membrane</location>
    </subcellularLocation>
</comment>
<gene>
    <name evidence="11" type="ORF">PANT_16c00070</name>
</gene>
<comment type="similarity">
    <text evidence="2 10">Belongs to the ATG8 family.</text>
</comment>
<accession>M9MGY7</accession>
<dbReference type="FunFam" id="3.10.20.90:FF:000010">
    <property type="entry name" value="Autophagy-related protein"/>
    <property type="match status" value="1"/>
</dbReference>
<evidence type="ECO:0000256" key="9">
    <source>
        <dbReference type="PIRSR" id="PIRSR604241-50"/>
    </source>
</evidence>
<protein>
    <recommendedName>
        <fullName evidence="10">Autophagy-related protein</fullName>
    </recommendedName>
</protein>
<sequence>MRSGCSPLGERVRLESVCAKLASSTQLRRAYQSPVIEAPALLLLPGSRTPSTVTSTSPPLLLHIGFSHALTLSASTSVHRSDPNCTWSRSRLVQLGRPRHPLLLHPPTIAHDRRGLHRIPLDIERRPPALLGLAFDPVLRLAFRFSLPLRKHPQHSQLSSIYASNAAPHAARYTMRSAFKNEHSFEKRKAEADRIRQKYPDRIPVICEKADRTDIPTIDKKKYLVPSDLTVGQFVYVIRKRIKLAPEKAIFIFVDEVLPATAALMSAIYEEHKDEDGFLYVSYSGENTFGELQAL</sequence>
<evidence type="ECO:0000256" key="7">
    <source>
        <dbReference type="ARBA" id="ARBA00023329"/>
    </source>
</evidence>
<dbReference type="EMBL" id="DF196782">
    <property type="protein sequence ID" value="GAC75612.1"/>
    <property type="molecule type" value="Genomic_DNA"/>
</dbReference>
<dbReference type="GO" id="GO:0006914">
    <property type="term" value="P:autophagy"/>
    <property type="evidence" value="ECO:0007669"/>
    <property type="project" value="UniProtKB-KW"/>
</dbReference>
<dbReference type="Proteomes" id="UP000011976">
    <property type="component" value="Unassembled WGS sequence"/>
</dbReference>
<proteinExistence type="inferred from homology"/>
<dbReference type="AlphaFoldDB" id="M9MGY7"/>
<evidence type="ECO:0000256" key="1">
    <source>
        <dbReference type="ARBA" id="ARBA00004512"/>
    </source>
</evidence>
<evidence type="ECO:0000256" key="2">
    <source>
        <dbReference type="ARBA" id="ARBA00007293"/>
    </source>
</evidence>
<dbReference type="InterPro" id="IPR029071">
    <property type="entry name" value="Ubiquitin-like_domsf"/>
</dbReference>
<name>M9MGY7_PSEA3</name>
<evidence type="ECO:0000256" key="6">
    <source>
        <dbReference type="ARBA" id="ARBA00023288"/>
    </source>
</evidence>
<dbReference type="Pfam" id="PF02991">
    <property type="entry name" value="ATG8"/>
    <property type="match status" value="1"/>
</dbReference>
<feature type="lipid moiety-binding region" description="Phosphatidylserine amidated glycine; alternate" evidence="9">
    <location>
        <position position="290"/>
    </location>
</feature>
<evidence type="ECO:0000256" key="3">
    <source>
        <dbReference type="ARBA" id="ARBA00022554"/>
    </source>
</evidence>
<evidence type="ECO:0000256" key="4">
    <source>
        <dbReference type="ARBA" id="ARBA00023006"/>
    </source>
</evidence>
<evidence type="ECO:0000256" key="8">
    <source>
        <dbReference type="ARBA" id="ARBA00037813"/>
    </source>
</evidence>
<dbReference type="SUPFAM" id="SSF54236">
    <property type="entry name" value="Ubiquitin-like"/>
    <property type="match status" value="1"/>
</dbReference>
<dbReference type="Gene3D" id="3.10.20.90">
    <property type="entry name" value="Phosphatidylinositol 3-kinase Catalytic Subunit, Chain A, domain 1"/>
    <property type="match status" value="1"/>
</dbReference>
<organism evidence="11 12">
    <name type="scientific">Pseudozyma antarctica (strain T-34)</name>
    <name type="common">Yeast</name>
    <name type="synonym">Candida antarctica</name>
    <dbReference type="NCBI Taxonomy" id="1151754"/>
    <lineage>
        <taxon>Eukaryota</taxon>
        <taxon>Fungi</taxon>
        <taxon>Dikarya</taxon>
        <taxon>Basidiomycota</taxon>
        <taxon>Ustilaginomycotina</taxon>
        <taxon>Ustilaginomycetes</taxon>
        <taxon>Ustilaginales</taxon>
        <taxon>Ustilaginaceae</taxon>
        <taxon>Moesziomyces</taxon>
    </lineage>
</organism>
<keyword evidence="7" id="KW-0968">Cytoplasmic vesicle</keyword>
<evidence type="ECO:0000256" key="5">
    <source>
        <dbReference type="ARBA" id="ARBA00023136"/>
    </source>
</evidence>
<keyword evidence="5" id="KW-0472">Membrane</keyword>
<keyword evidence="6 9" id="KW-0449">Lipoprotein</keyword>
<dbReference type="STRING" id="1151754.M9MGY7"/>
<evidence type="ECO:0000313" key="12">
    <source>
        <dbReference type="Proteomes" id="UP000011976"/>
    </source>
</evidence>
<dbReference type="InterPro" id="IPR004241">
    <property type="entry name" value="Atg8-like"/>
</dbReference>
<reference evidence="12" key="1">
    <citation type="journal article" date="2013" name="Genome Announc.">
        <title>Genome sequence of the basidiomycetous yeast Pseudozyma antarctica T-34, a producer of the glycolipid biosurfactants mannosylerythritol lipids.</title>
        <authorList>
            <person name="Morita T."/>
            <person name="Koike H."/>
            <person name="Koyama Y."/>
            <person name="Hagiwara H."/>
            <person name="Ito E."/>
            <person name="Fukuoka T."/>
            <person name="Imura T."/>
            <person name="Machida M."/>
            <person name="Kitamoto D."/>
        </authorList>
    </citation>
    <scope>NUCLEOTIDE SEQUENCE [LARGE SCALE GENOMIC DNA]</scope>
    <source>
        <strain evidence="12">T-34</strain>
    </source>
</reference>
<evidence type="ECO:0000256" key="10">
    <source>
        <dbReference type="RuleBase" id="RU004384"/>
    </source>
</evidence>
<dbReference type="PANTHER" id="PTHR10969">
    <property type="entry name" value="MICROTUBULE-ASSOCIATED PROTEINS 1A/1B LIGHT CHAIN 3-RELATED"/>
    <property type="match status" value="1"/>
</dbReference>
<keyword evidence="3" id="KW-0926">Vacuole</keyword>
<dbReference type="CDD" id="cd16128">
    <property type="entry name" value="Ubl_ATG8"/>
    <property type="match status" value="1"/>
</dbReference>
<evidence type="ECO:0000313" key="11">
    <source>
        <dbReference type="EMBL" id="GAC75612.1"/>
    </source>
</evidence>
<dbReference type="OrthoDB" id="6738456at2759"/>